<dbReference type="InterPro" id="IPR036188">
    <property type="entry name" value="FAD/NAD-bd_sf"/>
</dbReference>
<dbReference type="EMBL" id="AOUO01000609">
    <property type="protein sequence ID" value="EOD63547.1"/>
    <property type="molecule type" value="Genomic_DNA"/>
</dbReference>
<dbReference type="InterPro" id="IPR052189">
    <property type="entry name" value="L-asp_N-monooxygenase_NS-form"/>
</dbReference>
<evidence type="ECO:0000313" key="3">
    <source>
        <dbReference type="Proteomes" id="UP000014139"/>
    </source>
</evidence>
<dbReference type="SUPFAM" id="SSF51971">
    <property type="entry name" value="Nucleotide-binding domain"/>
    <property type="match status" value="1"/>
</dbReference>
<dbReference type="RefSeq" id="WP_004559788.1">
    <property type="nucleotide sequence ID" value="NZ_AOUO01000609.1"/>
</dbReference>
<dbReference type="SUPFAM" id="SSF51905">
    <property type="entry name" value="FAD/NAD(P)-binding domain"/>
    <property type="match status" value="1"/>
</dbReference>
<feature type="domain" description="FAD-dependent urate hydroxylase HpyO/Asp monooxygenase CreE-like FAD/NAD(P)-binding" evidence="1">
    <location>
        <begin position="11"/>
        <end position="182"/>
    </location>
</feature>
<dbReference type="Pfam" id="PF13454">
    <property type="entry name" value="NAD_binding_9"/>
    <property type="match status" value="1"/>
</dbReference>
<accession>R1FW22</accession>
<proteinExistence type="predicted"/>
<dbReference type="PRINTS" id="PR00368">
    <property type="entry name" value="FADPNR"/>
</dbReference>
<gene>
    <name evidence="2" type="ORF">H480_36508</name>
</gene>
<comment type="caution">
    <text evidence="2">The sequence shown here is derived from an EMBL/GenBank/DDBJ whole genome shotgun (WGS) entry which is preliminary data.</text>
</comment>
<dbReference type="PATRIC" id="fig|1292037.4.peg.6860"/>
<dbReference type="Proteomes" id="UP000014139">
    <property type="component" value="Unassembled WGS sequence"/>
</dbReference>
<keyword evidence="3" id="KW-1185">Reference proteome</keyword>
<name>R1FW22_9PSEU</name>
<organism evidence="2 3">
    <name type="scientific">Amycolatopsis vancoresmycina DSM 44592</name>
    <dbReference type="NCBI Taxonomy" id="1292037"/>
    <lineage>
        <taxon>Bacteria</taxon>
        <taxon>Bacillati</taxon>
        <taxon>Actinomycetota</taxon>
        <taxon>Actinomycetes</taxon>
        <taxon>Pseudonocardiales</taxon>
        <taxon>Pseudonocardiaceae</taxon>
        <taxon>Amycolatopsis</taxon>
    </lineage>
</organism>
<dbReference type="eggNOG" id="COG4529">
    <property type="taxonomic scope" value="Bacteria"/>
</dbReference>
<reference evidence="2 3" key="1">
    <citation type="submission" date="2013-02" db="EMBL/GenBank/DDBJ databases">
        <title>Draft genome sequence of Amycolatopsis vancoresmycina strain DSM 44592T.</title>
        <authorList>
            <person name="Kumar S."/>
            <person name="Kaur N."/>
            <person name="Kaur C."/>
            <person name="Raghava G.P.S."/>
            <person name="Mayilraj S."/>
        </authorList>
    </citation>
    <scope>NUCLEOTIDE SEQUENCE [LARGE SCALE GENOMIC DNA]</scope>
    <source>
        <strain evidence="2 3">DSM 44592</strain>
    </source>
</reference>
<dbReference type="Gene3D" id="3.50.50.60">
    <property type="entry name" value="FAD/NAD(P)-binding domain"/>
    <property type="match status" value="1"/>
</dbReference>
<dbReference type="AlphaFoldDB" id="R1FW22"/>
<dbReference type="OrthoDB" id="101972at2"/>
<dbReference type="PANTHER" id="PTHR40254">
    <property type="entry name" value="BLR0577 PROTEIN"/>
    <property type="match status" value="1"/>
</dbReference>
<dbReference type="InterPro" id="IPR038732">
    <property type="entry name" value="HpyO/CreE_NAD-binding"/>
</dbReference>
<evidence type="ECO:0000259" key="1">
    <source>
        <dbReference type="Pfam" id="PF13454"/>
    </source>
</evidence>
<sequence>MRLSDQVPRVVVVGAGLGGTATAVRLLQFAREPLQVVLVERLPGYRSAGVAYHRAGNHWQHVFNIQAGRMSMFREDVDDFVDWANSEADRAGWPTEWSGFTFTESGPAPRRIYADYLAERLAQAAREAADGVSLVEADGEVVDVEAAAGGHRVVVDRFCLPGGAAEPGRVTLRADHVVIATGLEERDLPFAAEVVDHPAFVRRPYSEAGMARILGTGPDATVVIIGTLLTAYDVAALLVRRGHRGKIAMVSRSGRMLRTYPPDHRHRVLDLPAPRLHREGYEGRQHLLLRFVAEWERACAIVAREHPDVPAAVVPERVSKSWEPHLPRVLARIPSADLRGLLDQYGTLLATLRVGAVAYTTEIVDAAIDAGGPVTLVTGKVDRIAGTEAGTLTVSVAGASSSQTLEADLVISNFGREPDYGRTGSALWAALLRKEIAVRHRRTGRGVEVDGSGALLGPSGLPSGPVSVIGGPREGDEIVRNGRVGAFTFNLAAIKNHSVGVAAAVLRRLESCYDDRAGNLAAILTGDPGTREAFAASVMLEVRRMTARRGRDREALVDRLEVSLKPVRDAASGREIPWTDSALRAAVNTTATTKLNDLSVTPRELRGLLGLDEPPEASTSD</sequence>
<evidence type="ECO:0000313" key="2">
    <source>
        <dbReference type="EMBL" id="EOD63547.1"/>
    </source>
</evidence>
<protein>
    <submittedName>
        <fullName evidence="2">FAD-dependent pyridine nucleotide-disulfide oxidoreductase</fullName>
    </submittedName>
</protein>
<dbReference type="PANTHER" id="PTHR40254:SF1">
    <property type="entry name" value="BLR0577 PROTEIN"/>
    <property type="match status" value="1"/>
</dbReference>